<dbReference type="Proteomes" id="UP001216907">
    <property type="component" value="Unassembled WGS sequence"/>
</dbReference>
<proteinExistence type="predicted"/>
<reference evidence="1 2" key="1">
    <citation type="submission" date="2023-03" db="EMBL/GenBank/DDBJ databases">
        <title>Paludisphaera mucosa sp. nov. a novel planctomycete from northern fen.</title>
        <authorList>
            <person name="Ivanova A."/>
        </authorList>
    </citation>
    <scope>NUCLEOTIDE SEQUENCE [LARGE SCALE GENOMIC DNA]</scope>
    <source>
        <strain evidence="1 2">Pla2</strain>
    </source>
</reference>
<dbReference type="EMBL" id="JARRAG010000001">
    <property type="protein sequence ID" value="MDG3003220.1"/>
    <property type="molecule type" value="Genomic_DNA"/>
</dbReference>
<evidence type="ECO:0000313" key="2">
    <source>
        <dbReference type="Proteomes" id="UP001216907"/>
    </source>
</evidence>
<accession>A0ABT6F752</accession>
<dbReference type="RefSeq" id="WP_277859574.1">
    <property type="nucleotide sequence ID" value="NZ_JARRAG010000001.1"/>
</dbReference>
<keyword evidence="2" id="KW-1185">Reference proteome</keyword>
<gene>
    <name evidence="1" type="ORF">PZE19_05530</name>
</gene>
<organism evidence="1 2">
    <name type="scientific">Paludisphaera mucosa</name>
    <dbReference type="NCBI Taxonomy" id="3030827"/>
    <lineage>
        <taxon>Bacteria</taxon>
        <taxon>Pseudomonadati</taxon>
        <taxon>Planctomycetota</taxon>
        <taxon>Planctomycetia</taxon>
        <taxon>Isosphaerales</taxon>
        <taxon>Isosphaeraceae</taxon>
        <taxon>Paludisphaera</taxon>
    </lineage>
</organism>
<dbReference type="NCBIfam" id="TIGR02241">
    <property type="entry name" value="conserved hypothetical phage tail region protein"/>
    <property type="match status" value="1"/>
</dbReference>
<dbReference type="Pfam" id="PF06841">
    <property type="entry name" value="Phage_T4_gp19"/>
    <property type="match status" value="1"/>
</dbReference>
<dbReference type="InterPro" id="IPR010667">
    <property type="entry name" value="Phage_T4_Gp19"/>
</dbReference>
<dbReference type="PANTHER" id="PTHR38009">
    <property type="entry name" value="CONSERVED HYPOTHETICAL PHAGE TAIL PROTEIN"/>
    <property type="match status" value="1"/>
</dbReference>
<comment type="caution">
    <text evidence="1">The sequence shown here is derived from an EMBL/GenBank/DDBJ whole genome shotgun (WGS) entry which is preliminary data.</text>
</comment>
<name>A0ABT6F752_9BACT</name>
<protein>
    <submittedName>
        <fullName evidence="1">Phage tail protein</fullName>
    </submittedName>
</protein>
<sequence>MPATSSAEDSYQAANFSVEIDGFANVRVSRIRGLRRRTSVIVVREGGDPGAGRSSPGLTRIAPIILERPRTNDDTFERWADLVATRTAGGRDFRRSMAIVLLLPDGTPGIQYNVFDCWPSRYEAVDELDALSSQAVMERLVVQHQGWESLRL</sequence>
<dbReference type="InterPro" id="IPR011747">
    <property type="entry name" value="CHP02241"/>
</dbReference>
<dbReference type="PANTHER" id="PTHR38009:SF1">
    <property type="entry name" value="CONSERVED HYPOTHETICAL PHAGE TAIL PROTEIN"/>
    <property type="match status" value="1"/>
</dbReference>
<evidence type="ECO:0000313" key="1">
    <source>
        <dbReference type="EMBL" id="MDG3003220.1"/>
    </source>
</evidence>